<keyword evidence="2" id="KW-0614">Plasmid</keyword>
<dbReference type="HOGENOM" id="CLU_2244918_0_0_4"/>
<evidence type="ECO:0000313" key="2">
    <source>
        <dbReference type="EMBL" id="CBW77166.1"/>
    </source>
</evidence>
<dbReference type="AlphaFoldDB" id="E5AVP2"/>
<proteinExistence type="predicted"/>
<dbReference type="Proteomes" id="UP000007437">
    <property type="component" value="Plasmid pBRH01"/>
</dbReference>
<dbReference type="EMBL" id="FR687360">
    <property type="protein sequence ID" value="CBW77166.1"/>
    <property type="molecule type" value="Genomic_DNA"/>
</dbReference>
<accession>E5AVP2</accession>
<evidence type="ECO:0000313" key="3">
    <source>
        <dbReference type="Proteomes" id="UP000007437"/>
    </source>
</evidence>
<dbReference type="KEGG" id="brh:RBRH_03510"/>
<feature type="region of interest" description="Disordered" evidence="1">
    <location>
        <begin position="1"/>
        <end position="34"/>
    </location>
</feature>
<feature type="compositionally biased region" description="Basic and acidic residues" evidence="1">
    <location>
        <begin position="80"/>
        <end position="94"/>
    </location>
</feature>
<reference evidence="2 3" key="1">
    <citation type="journal article" date="2011" name="J. Bacteriol.">
        <title>Complete genome sequence of Burkholderia rhizoxinica, an endosymbiont of Rhizopus microsporus.</title>
        <authorList>
            <person name="Lackner G."/>
            <person name="Moebius N."/>
            <person name="Partida-Martinez L."/>
            <person name="Hertweck C."/>
        </authorList>
    </citation>
    <scope>NUCLEOTIDE SEQUENCE [LARGE SCALE GENOMIC DNA]</scope>
    <source>
        <strain evidence="3">DSM 19002 / CIP 109453 / HKI 454</strain>
        <plasmid evidence="2 3">pBRH01</plasmid>
    </source>
</reference>
<sequence>MSGFFPRQQRLPIRRPFGDTLLHRDDTPTDLPISSRHRRINAACRSQARGFNHADDFSVQSGISVDAHFCSDMPAALAAEPHRSKPEPTDRNCDRPVPAPSYAC</sequence>
<gene>
    <name evidence="2" type="ordered locus">RBRH_03510</name>
</gene>
<geneLocation type="plasmid" evidence="2 3">
    <name>pBRH01</name>
</geneLocation>
<protein>
    <submittedName>
        <fullName evidence="2">Uncharacterized protein</fullName>
    </submittedName>
</protein>
<feature type="region of interest" description="Disordered" evidence="1">
    <location>
        <begin position="79"/>
        <end position="104"/>
    </location>
</feature>
<organism evidence="2 3">
    <name type="scientific">Mycetohabitans rhizoxinica (strain DSM 19002 / CIP 109453 / HKI 454)</name>
    <name type="common">Paraburkholderia rhizoxinica</name>
    <dbReference type="NCBI Taxonomy" id="882378"/>
    <lineage>
        <taxon>Bacteria</taxon>
        <taxon>Pseudomonadati</taxon>
        <taxon>Pseudomonadota</taxon>
        <taxon>Betaproteobacteria</taxon>
        <taxon>Burkholderiales</taxon>
        <taxon>Burkholderiaceae</taxon>
        <taxon>Mycetohabitans</taxon>
    </lineage>
</organism>
<name>E5AVP2_MYCRK</name>
<evidence type="ECO:0000256" key="1">
    <source>
        <dbReference type="SAM" id="MobiDB-lite"/>
    </source>
</evidence>